<proteinExistence type="predicted"/>
<name>A0A9W4H6Q1_9ACTN</name>
<reference evidence="1" key="1">
    <citation type="submission" date="2021-06" db="EMBL/GenBank/DDBJ databases">
        <authorList>
            <person name="Arsene-Ploetze F."/>
        </authorList>
    </citation>
    <scope>NUCLEOTIDE SEQUENCE</scope>
    <source>
        <strain evidence="1">SBRY1</strain>
    </source>
</reference>
<comment type="caution">
    <text evidence="1">The sequence shown here is derived from an EMBL/GenBank/DDBJ whole genome shotgun (WGS) entry which is preliminary data.</text>
</comment>
<evidence type="ECO:0000313" key="2">
    <source>
        <dbReference type="Proteomes" id="UP001153328"/>
    </source>
</evidence>
<dbReference type="RefSeq" id="WP_205044796.1">
    <property type="nucleotide sequence ID" value="NZ_CAJVAX010000020.1"/>
</dbReference>
<dbReference type="Proteomes" id="UP001153328">
    <property type="component" value="Unassembled WGS sequence"/>
</dbReference>
<keyword evidence="2" id="KW-1185">Reference proteome</keyword>
<protein>
    <submittedName>
        <fullName evidence="1">Uncharacterized protein</fullName>
    </submittedName>
</protein>
<accession>A0A9W4H6Q1</accession>
<gene>
    <name evidence="1" type="ORF">SBRY_60513</name>
</gene>
<evidence type="ECO:0000313" key="1">
    <source>
        <dbReference type="EMBL" id="CAG7654555.1"/>
    </source>
</evidence>
<organism evidence="1 2">
    <name type="scientific">Actinacidiphila bryophytorum</name>
    <dbReference type="NCBI Taxonomy" id="1436133"/>
    <lineage>
        <taxon>Bacteria</taxon>
        <taxon>Bacillati</taxon>
        <taxon>Actinomycetota</taxon>
        <taxon>Actinomycetes</taxon>
        <taxon>Kitasatosporales</taxon>
        <taxon>Streptomycetaceae</taxon>
        <taxon>Actinacidiphila</taxon>
    </lineage>
</organism>
<sequence>MATYLRGALIAFTPTALIPLPNIIVFQYNPETMTHTWTQQPVSPAGGQVKGNPLAVTGLPGEAFGFTLAMDSNDSIADGKKVSGTLAKVSGVATRLAALEMLVRPAATKGGTLVGTVTAGLAGLGKKKEPAAEVPANRLPVVLFVWGPGRVVPVRVTTLTITERLYDPLLNPTHAEAQLGLQVLTGADVTGIGGGPLAAVANAADVYTDSLREVLALANLANATESVIGMVPH</sequence>
<dbReference type="EMBL" id="CAJVAX010000020">
    <property type="protein sequence ID" value="CAG7654555.1"/>
    <property type="molecule type" value="Genomic_DNA"/>
</dbReference>
<dbReference type="AlphaFoldDB" id="A0A9W4H6Q1"/>